<name>A0A5B8IVX8_9RHOB</name>
<sequence length="184" mass="20482">MTAAVLAAALVLSDPVKAQEATGYWSLSVGRMTDNEWGEVAEQPGSISWRDAQLSGVALSREWGLGRWGFVGVEGQLLKHFGEQDHIEVSVPVFYRTPRTDQVFIPSLAYGLGLSYATEPPVSEIERTGESTELLAHWFLEMEFGARASDWRPYIRLHHRSHAWETFDARTGSNAVLFGVRAAF</sequence>
<evidence type="ECO:0000313" key="1">
    <source>
        <dbReference type="EMBL" id="QDY69784.1"/>
    </source>
</evidence>
<evidence type="ECO:0008006" key="3">
    <source>
        <dbReference type="Google" id="ProtNLM"/>
    </source>
</evidence>
<dbReference type="KEGG" id="lit:FPZ52_09230"/>
<evidence type="ECO:0000313" key="2">
    <source>
        <dbReference type="Proteomes" id="UP000318483"/>
    </source>
</evidence>
<dbReference type="AlphaFoldDB" id="A0A5B8IVX8"/>
<accession>A0A5B8IVX8</accession>
<organism evidence="1 2">
    <name type="scientific">Qingshengfaniella alkalisoli</name>
    <dbReference type="NCBI Taxonomy" id="2599296"/>
    <lineage>
        <taxon>Bacteria</taxon>
        <taxon>Pseudomonadati</taxon>
        <taxon>Pseudomonadota</taxon>
        <taxon>Alphaproteobacteria</taxon>
        <taxon>Rhodobacterales</taxon>
        <taxon>Paracoccaceae</taxon>
        <taxon>Qingshengfaniella</taxon>
    </lineage>
</organism>
<proteinExistence type="predicted"/>
<dbReference type="EMBL" id="CP042261">
    <property type="protein sequence ID" value="QDY69784.1"/>
    <property type="molecule type" value="Genomic_DNA"/>
</dbReference>
<dbReference type="OrthoDB" id="323914at2"/>
<keyword evidence="2" id="KW-1185">Reference proteome</keyword>
<dbReference type="Proteomes" id="UP000318483">
    <property type="component" value="Chromosome"/>
</dbReference>
<reference evidence="1 2" key="1">
    <citation type="submission" date="2019-07" db="EMBL/GenBank/DDBJ databases">
        <title>Litoreibacter alkalisoli sp. nov., isolated from saline-alkaline soil.</title>
        <authorList>
            <person name="Wang S."/>
            <person name="Xu L."/>
            <person name="Xing Y.-T."/>
            <person name="Sun J.-Q."/>
        </authorList>
    </citation>
    <scope>NUCLEOTIDE SEQUENCE [LARGE SCALE GENOMIC DNA]</scope>
    <source>
        <strain evidence="1 2">LN3S51</strain>
    </source>
</reference>
<protein>
    <recommendedName>
        <fullName evidence="3">Acyloxyacyl hydrolase</fullName>
    </recommendedName>
</protein>
<gene>
    <name evidence="1" type="ORF">FPZ52_09230</name>
</gene>
<dbReference type="RefSeq" id="WP_146365161.1">
    <property type="nucleotide sequence ID" value="NZ_CP042261.1"/>
</dbReference>